<dbReference type="EMBL" id="CABVLU010000005">
    <property type="protein sequence ID" value="VVT58314.1"/>
    <property type="molecule type" value="Genomic_DNA"/>
</dbReference>
<keyword evidence="2" id="KW-1185">Reference proteome</keyword>
<protein>
    <submittedName>
        <fullName evidence="1">Uncharacterized protein</fullName>
    </submittedName>
</protein>
<name>A0A5E8C3H9_9ASCO</name>
<reference evidence="1 2" key="1">
    <citation type="submission" date="2019-09" db="EMBL/GenBank/DDBJ databases">
        <authorList>
            <person name="Brejova B."/>
        </authorList>
    </citation>
    <scope>NUCLEOTIDE SEQUENCE [LARGE SCALE GENOMIC DNA]</scope>
</reference>
<organism evidence="1 2">
    <name type="scientific">Magnusiomyces paraingens</name>
    <dbReference type="NCBI Taxonomy" id="2606893"/>
    <lineage>
        <taxon>Eukaryota</taxon>
        <taxon>Fungi</taxon>
        <taxon>Dikarya</taxon>
        <taxon>Ascomycota</taxon>
        <taxon>Saccharomycotina</taxon>
        <taxon>Dipodascomycetes</taxon>
        <taxon>Dipodascales</taxon>
        <taxon>Dipodascaceae</taxon>
        <taxon>Magnusiomyces</taxon>
    </lineage>
</organism>
<gene>
    <name evidence="1" type="ORF">SAPINGB_P006144</name>
</gene>
<evidence type="ECO:0000313" key="1">
    <source>
        <dbReference type="EMBL" id="VVT58314.1"/>
    </source>
</evidence>
<evidence type="ECO:0000313" key="2">
    <source>
        <dbReference type="Proteomes" id="UP000398389"/>
    </source>
</evidence>
<proteinExistence type="predicted"/>
<dbReference type="GeneID" id="43584958"/>
<sequence>MDKEILLSSKNTTDKTPPEISNLLQLQISFPFEHSADETAITPSSSEGEPSQLYDILDKDSDFLEFSDIEEYIVGFDDDIANKTHEILIGNARTHFSQTDELNNLCNKGLVLHKGTNDITQYGLKAPQSKKHTHKKKKPTLKLSQKTRATKRIELDLEDVCNQVQDISVQILISGILSGSTTPG</sequence>
<accession>A0A5E8C3H9</accession>
<dbReference type="Proteomes" id="UP000398389">
    <property type="component" value="Unassembled WGS sequence"/>
</dbReference>
<dbReference type="AlphaFoldDB" id="A0A5E8C3H9"/>
<dbReference type="RefSeq" id="XP_031856749.1">
    <property type="nucleotide sequence ID" value="XM_032000858.1"/>
</dbReference>